<evidence type="ECO:0000313" key="2">
    <source>
        <dbReference type="Proteomes" id="UP000299102"/>
    </source>
</evidence>
<dbReference type="Proteomes" id="UP000299102">
    <property type="component" value="Unassembled WGS sequence"/>
</dbReference>
<reference evidence="1 2" key="1">
    <citation type="journal article" date="2019" name="Commun. Biol.">
        <title>The bagworm genome reveals a unique fibroin gene that provides high tensile strength.</title>
        <authorList>
            <person name="Kono N."/>
            <person name="Nakamura H."/>
            <person name="Ohtoshi R."/>
            <person name="Tomita M."/>
            <person name="Numata K."/>
            <person name="Arakawa K."/>
        </authorList>
    </citation>
    <scope>NUCLEOTIDE SEQUENCE [LARGE SCALE GENOMIC DNA]</scope>
</reference>
<proteinExistence type="predicted"/>
<dbReference type="AlphaFoldDB" id="A0A4C1XX79"/>
<evidence type="ECO:0000313" key="1">
    <source>
        <dbReference type="EMBL" id="GBP68188.1"/>
    </source>
</evidence>
<sequence>MGIESGDSEDDLRRRDRAYRHVRIVRLGTGGKHMCRPGIESPWISAIAAPAHSRARVRGVEDLDPTTMDRLAIVRPHIYTDGSKIEGKVGAALTEWRDGWNQELRISTRVLLHDVDRSYNPLAHAARRDILDIVAEVGSALVWVRARGTAGNERADELARNAALKRRQRTMIVFRCRSPKRLGRRVWTSGKEIRRGSTGDITSASLVKEAYGVLSRVSMTPLLAQTLTGHGGFAQYLHRFKLASSPYCACARTRLRICCVLEECPIFLKERAETEVGIGVQILRRTSPTS</sequence>
<keyword evidence="2" id="KW-1185">Reference proteome</keyword>
<protein>
    <recommendedName>
        <fullName evidence="3">RNase H type-1 domain-containing protein</fullName>
    </recommendedName>
</protein>
<accession>A0A4C1XX79</accession>
<comment type="caution">
    <text evidence="1">The sequence shown here is derived from an EMBL/GenBank/DDBJ whole genome shotgun (WGS) entry which is preliminary data.</text>
</comment>
<dbReference type="EMBL" id="BGZK01001003">
    <property type="protein sequence ID" value="GBP68188.1"/>
    <property type="molecule type" value="Genomic_DNA"/>
</dbReference>
<gene>
    <name evidence="1" type="ORF">EVAR_23339_1</name>
</gene>
<name>A0A4C1XX79_EUMVA</name>
<dbReference type="OrthoDB" id="411823at2759"/>
<evidence type="ECO:0008006" key="3">
    <source>
        <dbReference type="Google" id="ProtNLM"/>
    </source>
</evidence>
<organism evidence="1 2">
    <name type="scientific">Eumeta variegata</name>
    <name type="common">Bagworm moth</name>
    <name type="synonym">Eumeta japonica</name>
    <dbReference type="NCBI Taxonomy" id="151549"/>
    <lineage>
        <taxon>Eukaryota</taxon>
        <taxon>Metazoa</taxon>
        <taxon>Ecdysozoa</taxon>
        <taxon>Arthropoda</taxon>
        <taxon>Hexapoda</taxon>
        <taxon>Insecta</taxon>
        <taxon>Pterygota</taxon>
        <taxon>Neoptera</taxon>
        <taxon>Endopterygota</taxon>
        <taxon>Lepidoptera</taxon>
        <taxon>Glossata</taxon>
        <taxon>Ditrysia</taxon>
        <taxon>Tineoidea</taxon>
        <taxon>Psychidae</taxon>
        <taxon>Oiketicinae</taxon>
        <taxon>Eumeta</taxon>
    </lineage>
</organism>